<dbReference type="PROSITE" id="PS50902">
    <property type="entry name" value="FLAVODOXIN_LIKE"/>
    <property type="match status" value="1"/>
</dbReference>
<gene>
    <name evidence="3" type="ORF">GCM10022204_25390</name>
</gene>
<dbReference type="InterPro" id="IPR001226">
    <property type="entry name" value="Flavodoxin_CS"/>
</dbReference>
<reference evidence="4" key="1">
    <citation type="journal article" date="2019" name="Int. J. Syst. Evol. Microbiol.">
        <title>The Global Catalogue of Microorganisms (GCM) 10K type strain sequencing project: providing services to taxonomists for standard genome sequencing and annotation.</title>
        <authorList>
            <consortium name="The Broad Institute Genomics Platform"/>
            <consortium name="The Broad Institute Genome Sequencing Center for Infectious Disease"/>
            <person name="Wu L."/>
            <person name="Ma J."/>
        </authorList>
    </citation>
    <scope>NUCLEOTIDE SEQUENCE [LARGE SCALE GENOMIC DNA]</scope>
    <source>
        <strain evidence="4">JCM 16548</strain>
    </source>
</reference>
<evidence type="ECO:0000259" key="2">
    <source>
        <dbReference type="PROSITE" id="PS50902"/>
    </source>
</evidence>
<evidence type="ECO:0000313" key="4">
    <source>
        <dbReference type="Proteomes" id="UP001500051"/>
    </source>
</evidence>
<comment type="caution">
    <text evidence="3">The sequence shown here is derived from an EMBL/GenBank/DDBJ whole genome shotgun (WGS) entry which is preliminary data.</text>
</comment>
<dbReference type="Pfam" id="PF00258">
    <property type="entry name" value="Flavodoxin_1"/>
    <property type="match status" value="1"/>
</dbReference>
<proteinExistence type="predicted"/>
<dbReference type="PROSITE" id="PS00201">
    <property type="entry name" value="FLAVODOXIN"/>
    <property type="match status" value="1"/>
</dbReference>
<protein>
    <submittedName>
        <fullName evidence="3">Flavodoxin family protein</fullName>
    </submittedName>
</protein>
<dbReference type="Proteomes" id="UP001500051">
    <property type="component" value="Unassembled WGS sequence"/>
</dbReference>
<dbReference type="RefSeq" id="WP_344812733.1">
    <property type="nucleotide sequence ID" value="NZ_BAAAYX010000009.1"/>
</dbReference>
<accession>A0ABP7DML5</accession>
<name>A0ABP7DML5_9ACTN</name>
<sequence length="169" mass="17965">MGKALVVYESMWGNTEKVARAIADGLGDSMAVEVCEVGAATQSPSSDLALIVVGGPTHAFSLSRPSTREDARRRGADRGGESGVREWLDRLPGGPHAQRLATFDTRVTAMRHLPGSAARSAARAARHHGYRRTDDSESFYVADVAGPLVDGELERATAWGRRIAAAVPV</sequence>
<dbReference type="InterPro" id="IPR008254">
    <property type="entry name" value="Flavodoxin/NO_synth"/>
</dbReference>
<organism evidence="3 4">
    <name type="scientific">Microlunatus aurantiacus</name>
    <dbReference type="NCBI Taxonomy" id="446786"/>
    <lineage>
        <taxon>Bacteria</taxon>
        <taxon>Bacillati</taxon>
        <taxon>Actinomycetota</taxon>
        <taxon>Actinomycetes</taxon>
        <taxon>Propionibacteriales</taxon>
        <taxon>Propionibacteriaceae</taxon>
        <taxon>Microlunatus</taxon>
    </lineage>
</organism>
<evidence type="ECO:0000256" key="1">
    <source>
        <dbReference type="SAM" id="MobiDB-lite"/>
    </source>
</evidence>
<dbReference type="EMBL" id="BAAAYX010000009">
    <property type="protein sequence ID" value="GAA3706522.1"/>
    <property type="molecule type" value="Genomic_DNA"/>
</dbReference>
<feature type="domain" description="Flavodoxin-like" evidence="2">
    <location>
        <begin position="4"/>
        <end position="164"/>
    </location>
</feature>
<feature type="region of interest" description="Disordered" evidence="1">
    <location>
        <begin position="61"/>
        <end position="84"/>
    </location>
</feature>
<dbReference type="Gene3D" id="3.40.50.360">
    <property type="match status" value="1"/>
</dbReference>
<dbReference type="SUPFAM" id="SSF52218">
    <property type="entry name" value="Flavoproteins"/>
    <property type="match status" value="1"/>
</dbReference>
<feature type="compositionally biased region" description="Basic and acidic residues" evidence="1">
    <location>
        <begin position="66"/>
        <end position="84"/>
    </location>
</feature>
<dbReference type="InterPro" id="IPR029039">
    <property type="entry name" value="Flavoprotein-like_sf"/>
</dbReference>
<evidence type="ECO:0000313" key="3">
    <source>
        <dbReference type="EMBL" id="GAA3706522.1"/>
    </source>
</evidence>
<keyword evidence="4" id="KW-1185">Reference proteome</keyword>